<accession>A0AAE0KNE4</accession>
<organism evidence="4 5">
    <name type="scientific">Lasiosphaeria ovina</name>
    <dbReference type="NCBI Taxonomy" id="92902"/>
    <lineage>
        <taxon>Eukaryota</taxon>
        <taxon>Fungi</taxon>
        <taxon>Dikarya</taxon>
        <taxon>Ascomycota</taxon>
        <taxon>Pezizomycotina</taxon>
        <taxon>Sordariomycetes</taxon>
        <taxon>Sordariomycetidae</taxon>
        <taxon>Sordariales</taxon>
        <taxon>Lasiosphaeriaceae</taxon>
        <taxon>Lasiosphaeria</taxon>
    </lineage>
</organism>
<protein>
    <recommendedName>
        <fullName evidence="3">Zn(2)-C6 fungal-type domain-containing protein</fullName>
    </recommendedName>
</protein>
<keyword evidence="1" id="KW-0539">Nucleus</keyword>
<dbReference type="AlphaFoldDB" id="A0AAE0KNE4"/>
<dbReference type="InterPro" id="IPR036864">
    <property type="entry name" value="Zn2-C6_fun-type_DNA-bd_sf"/>
</dbReference>
<sequence length="866" mass="94106">MASVASGASPLSSYDFVQGTDSSIAGDLDSDDLPWAGVSIPHTHQHPPGSSSGGRSGPGSSVGGFFPSPSPASGTASSLGGSWAVIGRRFDLSPAAVSPLDLDFDQQSAFAPPPLIPPTSYPGSSASFDVTSAATARGDSQLSFASLGHDAQDYFMQSDLAFNEQLQFEINTLLLNNDLSHMTSGMEQQQQQQQQHQMNFDFVNPQPLQADARVPPWNPANLGDNSGSPMFFMDGVTGNFVSPSPRQQQQQQQHVSGSTSVSVGSPASAISVPPSPVHVKREASAGADRRQAAAAVAAAPMAIRKMNNNARVQKKKTTTTTTTSTTSISSSLESTLSSSNLSAGSNGSGGSGGSSKFFVVTPESVNAHADKPNPFECFETAMRQSQRGRKGPLASGTKESALQVRRVGACFCCHARKVKCDKERPCRNCQKLKLQVPEAMCWQFPDFLQVLFPEFIRGHFRKDEMSKFLADNIKDFTVDGVAKPCTVELFSGNGFRAVLSVRAKFFTAKTADVLQHWHMQVGGNKLDLQPRGAVPIGLETAATATATADGGAGAGAGGSAAPHKDELKKKAREYIQAMVSEPRYAELVTESLRHTALPGQVLRIVQDYSERSGSSMVKRALSIYAMHYVMTRHLCLTQRAVATLGPSKLVPQNTPWVTPRVLNRQIKAVVDDMMLREMQLLFETFNKSLKPKSRKEWAPCLAAFLVLCLFMESVETAADTFVISENEISLRNRLAPVWKRSFALGVNREVENMPFKQFAFQFHQIYQTHSRDAAARSFNPLVDDACIAQGELDSDAADMVRKLRWFLDDPQWAELDFLTADPILPNEEEHPYPRDVAFNYTGRLVAKFLLSFTDETYIFGRSSSST</sequence>
<feature type="domain" description="Zn(2)-C6 fungal-type" evidence="3">
    <location>
        <begin position="409"/>
        <end position="441"/>
    </location>
</feature>
<dbReference type="SUPFAM" id="SSF57701">
    <property type="entry name" value="Zn2/Cys6 DNA-binding domain"/>
    <property type="match status" value="1"/>
</dbReference>
<comment type="caution">
    <text evidence="4">The sequence shown here is derived from an EMBL/GenBank/DDBJ whole genome shotgun (WGS) entry which is preliminary data.</text>
</comment>
<feature type="compositionally biased region" description="Low complexity" evidence="2">
    <location>
        <begin position="318"/>
        <end position="345"/>
    </location>
</feature>
<dbReference type="InterPro" id="IPR052973">
    <property type="entry name" value="Fungal_sec-metab_reg_TF"/>
</dbReference>
<dbReference type="PANTHER" id="PTHR35392">
    <property type="entry name" value="ZN(II)2CYS6 TRANSCRIPTION FACTOR (EUROFUNG)-RELATED-RELATED"/>
    <property type="match status" value="1"/>
</dbReference>
<dbReference type="Proteomes" id="UP001287356">
    <property type="component" value="Unassembled WGS sequence"/>
</dbReference>
<dbReference type="CDD" id="cd00067">
    <property type="entry name" value="GAL4"/>
    <property type="match status" value="1"/>
</dbReference>
<reference evidence="4" key="2">
    <citation type="submission" date="2023-06" db="EMBL/GenBank/DDBJ databases">
        <authorList>
            <consortium name="Lawrence Berkeley National Laboratory"/>
            <person name="Haridas S."/>
            <person name="Hensen N."/>
            <person name="Bonometti L."/>
            <person name="Westerberg I."/>
            <person name="Brannstrom I.O."/>
            <person name="Guillou S."/>
            <person name="Cros-Aarteil S."/>
            <person name="Calhoun S."/>
            <person name="Kuo A."/>
            <person name="Mondo S."/>
            <person name="Pangilinan J."/>
            <person name="Riley R."/>
            <person name="Labutti K."/>
            <person name="Andreopoulos B."/>
            <person name="Lipzen A."/>
            <person name="Chen C."/>
            <person name="Yanf M."/>
            <person name="Daum C."/>
            <person name="Ng V."/>
            <person name="Clum A."/>
            <person name="Steindorff A."/>
            <person name="Ohm R."/>
            <person name="Martin F."/>
            <person name="Silar P."/>
            <person name="Natvig D."/>
            <person name="Lalanne C."/>
            <person name="Gautier V."/>
            <person name="Ament-Velasquez S.L."/>
            <person name="Kruys A."/>
            <person name="Hutchinson M.I."/>
            <person name="Powell A.J."/>
            <person name="Barry K."/>
            <person name="Miller A.N."/>
            <person name="Grigoriev I.V."/>
            <person name="Debuchy R."/>
            <person name="Gladieux P."/>
            <person name="Thoren M.H."/>
            <person name="Johannesson H."/>
        </authorList>
    </citation>
    <scope>NUCLEOTIDE SEQUENCE</scope>
    <source>
        <strain evidence="4">CBS 958.72</strain>
    </source>
</reference>
<feature type="compositionally biased region" description="Low complexity" evidence="2">
    <location>
        <begin position="63"/>
        <end position="73"/>
    </location>
</feature>
<dbReference type="Pfam" id="PF00172">
    <property type="entry name" value="Zn_clus"/>
    <property type="match status" value="1"/>
</dbReference>
<evidence type="ECO:0000256" key="2">
    <source>
        <dbReference type="SAM" id="MobiDB-lite"/>
    </source>
</evidence>
<feature type="region of interest" description="Disordered" evidence="2">
    <location>
        <begin position="307"/>
        <end position="352"/>
    </location>
</feature>
<keyword evidence="5" id="KW-1185">Reference proteome</keyword>
<feature type="compositionally biased region" description="Low complexity" evidence="2">
    <location>
        <begin position="241"/>
        <end position="272"/>
    </location>
</feature>
<evidence type="ECO:0000313" key="5">
    <source>
        <dbReference type="Proteomes" id="UP001287356"/>
    </source>
</evidence>
<reference evidence="4" key="1">
    <citation type="journal article" date="2023" name="Mol. Phylogenet. Evol.">
        <title>Genome-scale phylogeny and comparative genomics of the fungal order Sordariales.</title>
        <authorList>
            <person name="Hensen N."/>
            <person name="Bonometti L."/>
            <person name="Westerberg I."/>
            <person name="Brannstrom I.O."/>
            <person name="Guillou S."/>
            <person name="Cros-Aarteil S."/>
            <person name="Calhoun S."/>
            <person name="Haridas S."/>
            <person name="Kuo A."/>
            <person name="Mondo S."/>
            <person name="Pangilinan J."/>
            <person name="Riley R."/>
            <person name="LaButti K."/>
            <person name="Andreopoulos B."/>
            <person name="Lipzen A."/>
            <person name="Chen C."/>
            <person name="Yan M."/>
            <person name="Daum C."/>
            <person name="Ng V."/>
            <person name="Clum A."/>
            <person name="Steindorff A."/>
            <person name="Ohm R.A."/>
            <person name="Martin F."/>
            <person name="Silar P."/>
            <person name="Natvig D.O."/>
            <person name="Lalanne C."/>
            <person name="Gautier V."/>
            <person name="Ament-Velasquez S.L."/>
            <person name="Kruys A."/>
            <person name="Hutchinson M.I."/>
            <person name="Powell A.J."/>
            <person name="Barry K."/>
            <person name="Miller A.N."/>
            <person name="Grigoriev I.V."/>
            <person name="Debuchy R."/>
            <person name="Gladieux P."/>
            <person name="Hiltunen Thoren M."/>
            <person name="Johannesson H."/>
        </authorList>
    </citation>
    <scope>NUCLEOTIDE SEQUENCE</scope>
    <source>
        <strain evidence="4">CBS 958.72</strain>
    </source>
</reference>
<feature type="region of interest" description="Disordered" evidence="2">
    <location>
        <begin position="35"/>
        <end position="73"/>
    </location>
</feature>
<dbReference type="GO" id="GO:0000981">
    <property type="term" value="F:DNA-binding transcription factor activity, RNA polymerase II-specific"/>
    <property type="evidence" value="ECO:0007669"/>
    <property type="project" value="InterPro"/>
</dbReference>
<dbReference type="InterPro" id="IPR001138">
    <property type="entry name" value="Zn2Cys6_DnaBD"/>
</dbReference>
<evidence type="ECO:0000259" key="3">
    <source>
        <dbReference type="PROSITE" id="PS50048"/>
    </source>
</evidence>
<gene>
    <name evidence="4" type="ORF">B0T24DRAFT_646980</name>
</gene>
<dbReference type="PANTHER" id="PTHR35392:SF5">
    <property type="entry name" value="ZN(2)-C6 FUNGAL-TYPE DOMAIN-CONTAINING PROTEIN"/>
    <property type="match status" value="1"/>
</dbReference>
<dbReference type="PROSITE" id="PS50048">
    <property type="entry name" value="ZN2_CY6_FUNGAL_2"/>
    <property type="match status" value="1"/>
</dbReference>
<feature type="compositionally biased region" description="Gly residues" evidence="2">
    <location>
        <begin position="51"/>
        <end position="62"/>
    </location>
</feature>
<evidence type="ECO:0000313" key="4">
    <source>
        <dbReference type="EMBL" id="KAK3379351.1"/>
    </source>
</evidence>
<feature type="compositionally biased region" description="Basic and acidic residues" evidence="2">
    <location>
        <begin position="279"/>
        <end position="291"/>
    </location>
</feature>
<dbReference type="GO" id="GO:0008270">
    <property type="term" value="F:zinc ion binding"/>
    <property type="evidence" value="ECO:0007669"/>
    <property type="project" value="InterPro"/>
</dbReference>
<name>A0AAE0KNE4_9PEZI</name>
<proteinExistence type="predicted"/>
<feature type="region of interest" description="Disordered" evidence="2">
    <location>
        <begin position="236"/>
        <end position="292"/>
    </location>
</feature>
<dbReference type="EMBL" id="JAULSN010000002">
    <property type="protein sequence ID" value="KAK3379351.1"/>
    <property type="molecule type" value="Genomic_DNA"/>
</dbReference>
<evidence type="ECO:0000256" key="1">
    <source>
        <dbReference type="ARBA" id="ARBA00023242"/>
    </source>
</evidence>